<dbReference type="EMBL" id="JADGMS010000002">
    <property type="protein sequence ID" value="KAF9688313.1"/>
    <property type="molecule type" value="Genomic_DNA"/>
</dbReference>
<comment type="caution">
    <text evidence="1">The sequence shown here is derived from an EMBL/GenBank/DDBJ whole genome shotgun (WGS) entry which is preliminary data.</text>
</comment>
<accession>A0A835N8M2</accession>
<proteinExistence type="predicted"/>
<dbReference type="AlphaFoldDB" id="A0A835N8M2"/>
<protein>
    <submittedName>
        <fullName evidence="1">Uncharacterized protein</fullName>
    </submittedName>
</protein>
<keyword evidence="2" id="KW-1185">Reference proteome</keyword>
<sequence length="81" mass="9468">MVFNMMQMDASLWLLLRERMQLLIPKCSTCTMRDDKLQSNPMRSLVDSALKLLFILITLPSKRKGKKIIIIRLRDLALPNH</sequence>
<evidence type="ECO:0000313" key="2">
    <source>
        <dbReference type="Proteomes" id="UP000657918"/>
    </source>
</evidence>
<organism evidence="1 2">
    <name type="scientific">Salix dunnii</name>
    <dbReference type="NCBI Taxonomy" id="1413687"/>
    <lineage>
        <taxon>Eukaryota</taxon>
        <taxon>Viridiplantae</taxon>
        <taxon>Streptophyta</taxon>
        <taxon>Embryophyta</taxon>
        <taxon>Tracheophyta</taxon>
        <taxon>Spermatophyta</taxon>
        <taxon>Magnoliopsida</taxon>
        <taxon>eudicotyledons</taxon>
        <taxon>Gunneridae</taxon>
        <taxon>Pentapetalae</taxon>
        <taxon>rosids</taxon>
        <taxon>fabids</taxon>
        <taxon>Malpighiales</taxon>
        <taxon>Salicaceae</taxon>
        <taxon>Saliceae</taxon>
        <taxon>Salix</taxon>
    </lineage>
</organism>
<dbReference type="Proteomes" id="UP000657918">
    <property type="component" value="Unassembled WGS sequence"/>
</dbReference>
<name>A0A835N8M2_9ROSI</name>
<reference evidence="1 2" key="1">
    <citation type="submission" date="2020-10" db="EMBL/GenBank/DDBJ databases">
        <title>Plant Genome Project.</title>
        <authorList>
            <person name="Zhang R.-G."/>
        </authorList>
    </citation>
    <scope>NUCLEOTIDE SEQUENCE [LARGE SCALE GENOMIC DNA]</scope>
    <source>
        <strain evidence="1">FAFU-HL-1</strain>
        <tissue evidence="1">Leaf</tissue>
    </source>
</reference>
<gene>
    <name evidence="1" type="ORF">SADUNF_Sadunf02G0184500</name>
</gene>
<evidence type="ECO:0000313" key="1">
    <source>
        <dbReference type="EMBL" id="KAF9688313.1"/>
    </source>
</evidence>